<dbReference type="AlphaFoldDB" id="A0A131Y834"/>
<dbReference type="EMBL" id="GEFM01000172">
    <property type="protein sequence ID" value="JAP75624.1"/>
    <property type="molecule type" value="mRNA"/>
</dbReference>
<reference evidence="1" key="1">
    <citation type="submission" date="2016-02" db="EMBL/GenBank/DDBJ databases">
        <title>RNAseq analyses of the midgut from blood- or serum-fed Ixodes ricinus ticks.</title>
        <authorList>
            <person name="Perner J."/>
            <person name="Provaznik J."/>
            <person name="Schrenkova J."/>
            <person name="Urbanova V."/>
            <person name="Ribeiro J.M."/>
            <person name="Kopacek P."/>
        </authorList>
    </citation>
    <scope>NUCLEOTIDE SEQUENCE</scope>
    <source>
        <tissue evidence="1">Gut</tissue>
    </source>
</reference>
<evidence type="ECO:0000313" key="1">
    <source>
        <dbReference type="EMBL" id="JAP75624.1"/>
    </source>
</evidence>
<evidence type="ECO:0008006" key="2">
    <source>
        <dbReference type="Google" id="ProtNLM"/>
    </source>
</evidence>
<accession>A0A131Y834</accession>
<protein>
    <recommendedName>
        <fullName evidence="2">Transposable element</fullName>
    </recommendedName>
</protein>
<sequence>MACPVSKVNVDSLQRQFSITVTDTDIEKRASRLPAVTYVAGYCAHVTLKKVLWCPSCKQNLVMEDAGLEKENILVASMTRGALKFPQAIVVNAVLFMEIVLDKLRSPQFATEFFALPNQREVLVALTSTALSEAEDLDQCDFGHSRDEVMHRILSAAANTLLNNLCKTLNNKLSTRKEKRKLDTVKP</sequence>
<proteinExistence type="evidence at transcript level"/>
<organism evidence="1">
    <name type="scientific">Ixodes ricinus</name>
    <name type="common">Common tick</name>
    <name type="synonym">Acarus ricinus</name>
    <dbReference type="NCBI Taxonomy" id="34613"/>
    <lineage>
        <taxon>Eukaryota</taxon>
        <taxon>Metazoa</taxon>
        <taxon>Ecdysozoa</taxon>
        <taxon>Arthropoda</taxon>
        <taxon>Chelicerata</taxon>
        <taxon>Arachnida</taxon>
        <taxon>Acari</taxon>
        <taxon>Parasitiformes</taxon>
        <taxon>Ixodida</taxon>
        <taxon>Ixodoidea</taxon>
        <taxon>Ixodidae</taxon>
        <taxon>Ixodinae</taxon>
        <taxon>Ixodes</taxon>
    </lineage>
</organism>
<name>A0A131Y834_IXORI</name>